<sequence length="501" mass="52378">MYHHVLFLLVVHYIVGAVAQTNTTVDDSDTIKIQYTGSWNIQVPSSPNLDVGGNHHLADADTDGQQANFTFTGIAVYFMSPLWPYFVSTQLQLDSGSLIHLNLTNPNGGTGGSENVQSAVVWGSGPLPNGVHTLLVSKIPGDSFAVVDAIIYTVQDPPAAIIPQSTAEATPSSTTSSTTSSTASTTSSTVSTSSSAASTTSSTVSTSSSTTATTTPSTTQGPVASATSSASSSKRVVAIAVGAVLGSLALLFIIPAAAWFFRRKKRLASEDWTIARNPPETSSPLGPLSPQEVQPTYLQHPYGSSPKASWTGSTPQMSTINAPMGTNTQPYEYHQISNQPTQEFDPYAALVPTPVTTQHPSAQRSLQSSGHYAPTTLSTITDQSTPGTLGSNKTPLLASSAPFPSADPSYYAPEKPTGKGTHLSYTSDMSAGAPVAATYQRQHPVFPGGSAGQLRSPVSSNSINDARSKPGKLESENESMIVINRIEDEPEGSSPPAYTPN</sequence>
<dbReference type="Proteomes" id="UP000807342">
    <property type="component" value="Unassembled WGS sequence"/>
</dbReference>
<evidence type="ECO:0000313" key="8">
    <source>
        <dbReference type="EMBL" id="KAF9445835.1"/>
    </source>
</evidence>
<keyword evidence="7" id="KW-0732">Signal</keyword>
<accession>A0A9P5XA19</accession>
<dbReference type="OrthoDB" id="3004867at2759"/>
<feature type="signal peptide" evidence="7">
    <location>
        <begin position="1"/>
        <end position="19"/>
    </location>
</feature>
<organism evidence="8 9">
    <name type="scientific">Macrolepiota fuliginosa MF-IS2</name>
    <dbReference type="NCBI Taxonomy" id="1400762"/>
    <lineage>
        <taxon>Eukaryota</taxon>
        <taxon>Fungi</taxon>
        <taxon>Dikarya</taxon>
        <taxon>Basidiomycota</taxon>
        <taxon>Agaricomycotina</taxon>
        <taxon>Agaricomycetes</taxon>
        <taxon>Agaricomycetidae</taxon>
        <taxon>Agaricales</taxon>
        <taxon>Agaricineae</taxon>
        <taxon>Agaricaceae</taxon>
        <taxon>Macrolepiota</taxon>
    </lineage>
</organism>
<name>A0A9P5XA19_9AGAR</name>
<gene>
    <name evidence="8" type="ORF">P691DRAFT_777289</name>
</gene>
<proteinExistence type="predicted"/>
<feature type="region of interest" description="Disordered" evidence="5">
    <location>
        <begin position="164"/>
        <end position="229"/>
    </location>
</feature>
<feature type="compositionally biased region" description="Low complexity" evidence="5">
    <location>
        <begin position="398"/>
        <end position="413"/>
    </location>
</feature>
<comment type="subcellular location">
    <subcellularLocation>
        <location evidence="1">Membrane</location>
        <topology evidence="1">Single-pass membrane protein</topology>
    </subcellularLocation>
</comment>
<dbReference type="GO" id="GO:0071944">
    <property type="term" value="C:cell periphery"/>
    <property type="evidence" value="ECO:0007669"/>
    <property type="project" value="UniProtKB-ARBA"/>
</dbReference>
<feature type="region of interest" description="Disordered" evidence="5">
    <location>
        <begin position="443"/>
        <end position="501"/>
    </location>
</feature>
<evidence type="ECO:0000313" key="9">
    <source>
        <dbReference type="Proteomes" id="UP000807342"/>
    </source>
</evidence>
<feature type="compositionally biased region" description="Polar residues" evidence="5">
    <location>
        <begin position="359"/>
        <end position="394"/>
    </location>
</feature>
<dbReference type="PANTHER" id="PTHR15549:SF26">
    <property type="entry name" value="AXIAL BUDDING PATTERN PROTEIN 2-RELATED"/>
    <property type="match status" value="1"/>
</dbReference>
<dbReference type="InterPro" id="IPR051694">
    <property type="entry name" value="Immunoregulatory_rcpt-like"/>
</dbReference>
<evidence type="ECO:0000256" key="3">
    <source>
        <dbReference type="ARBA" id="ARBA00022989"/>
    </source>
</evidence>
<feature type="compositionally biased region" description="Low complexity" evidence="5">
    <location>
        <begin position="165"/>
        <end position="229"/>
    </location>
</feature>
<evidence type="ECO:0000256" key="7">
    <source>
        <dbReference type="SAM" id="SignalP"/>
    </source>
</evidence>
<keyword evidence="4 6" id="KW-0472">Membrane</keyword>
<evidence type="ECO:0000256" key="6">
    <source>
        <dbReference type="SAM" id="Phobius"/>
    </source>
</evidence>
<reference evidence="8" key="1">
    <citation type="submission" date="2020-11" db="EMBL/GenBank/DDBJ databases">
        <authorList>
            <consortium name="DOE Joint Genome Institute"/>
            <person name="Ahrendt S."/>
            <person name="Riley R."/>
            <person name="Andreopoulos W."/>
            <person name="Labutti K."/>
            <person name="Pangilinan J."/>
            <person name="Ruiz-Duenas F.J."/>
            <person name="Barrasa J.M."/>
            <person name="Sanchez-Garcia M."/>
            <person name="Camarero S."/>
            <person name="Miyauchi S."/>
            <person name="Serrano A."/>
            <person name="Linde D."/>
            <person name="Babiker R."/>
            <person name="Drula E."/>
            <person name="Ayuso-Fernandez I."/>
            <person name="Pacheco R."/>
            <person name="Padilla G."/>
            <person name="Ferreira P."/>
            <person name="Barriuso J."/>
            <person name="Kellner H."/>
            <person name="Castanera R."/>
            <person name="Alfaro M."/>
            <person name="Ramirez L."/>
            <person name="Pisabarro A.G."/>
            <person name="Kuo A."/>
            <person name="Tritt A."/>
            <person name="Lipzen A."/>
            <person name="He G."/>
            <person name="Yan M."/>
            <person name="Ng V."/>
            <person name="Cullen D."/>
            <person name="Martin F."/>
            <person name="Rosso M.-N."/>
            <person name="Henrissat B."/>
            <person name="Hibbett D."/>
            <person name="Martinez A.T."/>
            <person name="Grigoriev I.V."/>
        </authorList>
    </citation>
    <scope>NUCLEOTIDE SEQUENCE</scope>
    <source>
        <strain evidence="8">MF-IS2</strain>
    </source>
</reference>
<dbReference type="EMBL" id="MU151278">
    <property type="protein sequence ID" value="KAF9445835.1"/>
    <property type="molecule type" value="Genomic_DNA"/>
</dbReference>
<feature type="transmembrane region" description="Helical" evidence="6">
    <location>
        <begin position="236"/>
        <end position="261"/>
    </location>
</feature>
<feature type="region of interest" description="Disordered" evidence="5">
    <location>
        <begin position="359"/>
        <end position="426"/>
    </location>
</feature>
<feature type="compositionally biased region" description="Basic and acidic residues" evidence="5">
    <location>
        <begin position="466"/>
        <end position="475"/>
    </location>
</feature>
<evidence type="ECO:0000256" key="1">
    <source>
        <dbReference type="ARBA" id="ARBA00004167"/>
    </source>
</evidence>
<evidence type="ECO:0000256" key="2">
    <source>
        <dbReference type="ARBA" id="ARBA00022692"/>
    </source>
</evidence>
<dbReference type="GO" id="GO:0016020">
    <property type="term" value="C:membrane"/>
    <property type="evidence" value="ECO:0007669"/>
    <property type="project" value="UniProtKB-SubCell"/>
</dbReference>
<protein>
    <recommendedName>
        <fullName evidence="10">Mid2 domain-containing protein</fullName>
    </recommendedName>
</protein>
<evidence type="ECO:0000256" key="4">
    <source>
        <dbReference type="ARBA" id="ARBA00023136"/>
    </source>
</evidence>
<comment type="caution">
    <text evidence="8">The sequence shown here is derived from an EMBL/GenBank/DDBJ whole genome shotgun (WGS) entry which is preliminary data.</text>
</comment>
<feature type="chain" id="PRO_5040271004" description="Mid2 domain-containing protein" evidence="7">
    <location>
        <begin position="20"/>
        <end position="501"/>
    </location>
</feature>
<keyword evidence="3 6" id="KW-1133">Transmembrane helix</keyword>
<feature type="compositionally biased region" description="Polar residues" evidence="5">
    <location>
        <begin position="456"/>
        <end position="465"/>
    </location>
</feature>
<evidence type="ECO:0008006" key="10">
    <source>
        <dbReference type="Google" id="ProtNLM"/>
    </source>
</evidence>
<evidence type="ECO:0000256" key="5">
    <source>
        <dbReference type="SAM" id="MobiDB-lite"/>
    </source>
</evidence>
<dbReference type="PANTHER" id="PTHR15549">
    <property type="entry name" value="PAIRED IMMUNOGLOBULIN-LIKE TYPE 2 RECEPTOR"/>
    <property type="match status" value="1"/>
</dbReference>
<keyword evidence="9" id="KW-1185">Reference proteome</keyword>
<keyword evidence="2 6" id="KW-0812">Transmembrane</keyword>
<dbReference type="AlphaFoldDB" id="A0A9P5XA19"/>